<gene>
    <name evidence="2" type="ORF">I550_2055</name>
</gene>
<reference evidence="2 3" key="1">
    <citation type="submission" date="2013-12" db="EMBL/GenBank/DDBJ databases">
        <authorList>
            <person name="Zelazny A."/>
            <person name="Olivier K."/>
            <person name="Holland S."/>
            <person name="Lenaerts A."/>
            <person name="Ordway D."/>
            <person name="DeGroote M.A."/>
            <person name="Parker T."/>
            <person name="Sizemore C."/>
            <person name="Tallon L.J."/>
            <person name="Sadzewicz L.K."/>
            <person name="Sengamalay N."/>
            <person name="Fraser C.M."/>
            <person name="Hine E."/>
            <person name="Shefchek K.A."/>
            <person name="Das S.P."/>
            <person name="Tettelin H."/>
        </authorList>
    </citation>
    <scope>NUCLEOTIDE SEQUENCE [LARGE SCALE GENOMIC DNA]</scope>
    <source>
        <strain evidence="2 3">1956</strain>
    </source>
</reference>
<sequence>MPAASGAPERGCRSATGRGAPGWGGYLVARRRDADGVNSHLVDRFGEE</sequence>
<dbReference type="AlphaFoldDB" id="X8CUJ0"/>
<evidence type="ECO:0000256" key="1">
    <source>
        <dbReference type="SAM" id="MobiDB-lite"/>
    </source>
</evidence>
<evidence type="ECO:0000313" key="3">
    <source>
        <dbReference type="Proteomes" id="UP000020825"/>
    </source>
</evidence>
<accession>X8CUJ0</accession>
<dbReference type="PATRIC" id="fig|1299331.3.peg.1996"/>
<name>X8CUJ0_MYCIT</name>
<evidence type="ECO:0000313" key="2">
    <source>
        <dbReference type="EMBL" id="EUA58910.1"/>
    </source>
</evidence>
<dbReference type="EMBL" id="JAOG01000001">
    <property type="protein sequence ID" value="EUA58910.1"/>
    <property type="molecule type" value="Genomic_DNA"/>
</dbReference>
<organism evidence="2 3">
    <name type="scientific">Mycobacterium intracellulare 1956</name>
    <dbReference type="NCBI Taxonomy" id="1299331"/>
    <lineage>
        <taxon>Bacteria</taxon>
        <taxon>Bacillati</taxon>
        <taxon>Actinomycetota</taxon>
        <taxon>Actinomycetes</taxon>
        <taxon>Mycobacteriales</taxon>
        <taxon>Mycobacteriaceae</taxon>
        <taxon>Mycobacterium</taxon>
        <taxon>Mycobacterium avium complex (MAC)</taxon>
    </lineage>
</organism>
<feature type="region of interest" description="Disordered" evidence="1">
    <location>
        <begin position="1"/>
        <end position="25"/>
    </location>
</feature>
<dbReference type="Proteomes" id="UP000020825">
    <property type="component" value="Unassembled WGS sequence"/>
</dbReference>
<proteinExistence type="predicted"/>
<protein>
    <submittedName>
        <fullName evidence="2">Uncharacterized protein</fullName>
    </submittedName>
</protein>
<comment type="caution">
    <text evidence="2">The sequence shown here is derived from an EMBL/GenBank/DDBJ whole genome shotgun (WGS) entry which is preliminary data.</text>
</comment>